<feature type="transmembrane region" description="Helical" evidence="1">
    <location>
        <begin position="24"/>
        <end position="43"/>
    </location>
</feature>
<dbReference type="InterPro" id="IPR046664">
    <property type="entry name" value="DUF6773"/>
</dbReference>
<protein>
    <recommendedName>
        <fullName evidence="4">DUF3278 domain-containing protein</fullName>
    </recommendedName>
</protein>
<feature type="transmembrane region" description="Helical" evidence="1">
    <location>
        <begin position="49"/>
        <end position="66"/>
    </location>
</feature>
<evidence type="ECO:0000313" key="3">
    <source>
        <dbReference type="Proteomes" id="UP000600565"/>
    </source>
</evidence>
<sequence length="172" mass="19707">MGLFNRKIVDERVQNIQNKIYREVYYIVSIICLISLITKMIIYGRGVEYIATELIILIACGIYYSYRAMYTGVLSEEVEIHDANSKFRYSTKTIFIGIFTGVVIALAMGLNSGINYADSNAQAIEYFFMVFLISLLIYAPFLALFLFIGHQSAVKKSKQVNDKMLKDDEDTW</sequence>
<dbReference type="EMBL" id="JACSPW010000010">
    <property type="protein sequence ID" value="MBD8033696.1"/>
    <property type="molecule type" value="Genomic_DNA"/>
</dbReference>
<evidence type="ECO:0008006" key="4">
    <source>
        <dbReference type="Google" id="ProtNLM"/>
    </source>
</evidence>
<evidence type="ECO:0000313" key="2">
    <source>
        <dbReference type="EMBL" id="MBD8033696.1"/>
    </source>
</evidence>
<comment type="caution">
    <text evidence="2">The sequence shown here is derived from an EMBL/GenBank/DDBJ whole genome shotgun (WGS) entry which is preliminary data.</text>
</comment>
<evidence type="ECO:0000256" key="1">
    <source>
        <dbReference type="SAM" id="Phobius"/>
    </source>
</evidence>
<proteinExistence type="predicted"/>
<feature type="transmembrane region" description="Helical" evidence="1">
    <location>
        <begin position="94"/>
        <end position="114"/>
    </location>
</feature>
<accession>A0ABR8XP25</accession>
<keyword evidence="1" id="KW-1133">Transmembrane helix</keyword>
<keyword evidence="3" id="KW-1185">Reference proteome</keyword>
<keyword evidence="1" id="KW-0812">Transmembrane</keyword>
<keyword evidence="1" id="KW-0472">Membrane</keyword>
<gene>
    <name evidence="2" type="ORF">H9632_11520</name>
</gene>
<dbReference type="Pfam" id="PF20563">
    <property type="entry name" value="DUF6773"/>
    <property type="match status" value="1"/>
</dbReference>
<reference evidence="2 3" key="1">
    <citation type="submission" date="2020-08" db="EMBL/GenBank/DDBJ databases">
        <title>A Genomic Blueprint of the Chicken Gut Microbiome.</title>
        <authorList>
            <person name="Gilroy R."/>
            <person name="Ravi A."/>
            <person name="Getino M."/>
            <person name="Pursley I."/>
            <person name="Horton D.L."/>
            <person name="Alikhan N.-F."/>
            <person name="Baker D."/>
            <person name="Gharbi K."/>
            <person name="Hall N."/>
            <person name="Watson M."/>
            <person name="Adriaenssens E.M."/>
            <person name="Foster-Nyarko E."/>
            <person name="Jarju S."/>
            <person name="Secka A."/>
            <person name="Antonio M."/>
            <person name="Oren A."/>
            <person name="Chaudhuri R."/>
            <person name="La Ragione R.M."/>
            <person name="Hildebrand F."/>
            <person name="Pallen M.J."/>
        </authorList>
    </citation>
    <scope>NUCLEOTIDE SEQUENCE [LARGE SCALE GENOMIC DNA]</scope>
    <source>
        <strain evidence="2 3">Sa1YVA6</strain>
    </source>
</reference>
<feature type="transmembrane region" description="Helical" evidence="1">
    <location>
        <begin position="126"/>
        <end position="148"/>
    </location>
</feature>
<dbReference type="RefSeq" id="WP_191704222.1">
    <property type="nucleotide sequence ID" value="NZ_JACSPW010000010.1"/>
</dbReference>
<organism evidence="2 3">
    <name type="scientific">Solibacillus merdavium</name>
    <dbReference type="NCBI Taxonomy" id="2762218"/>
    <lineage>
        <taxon>Bacteria</taxon>
        <taxon>Bacillati</taxon>
        <taxon>Bacillota</taxon>
        <taxon>Bacilli</taxon>
        <taxon>Bacillales</taxon>
        <taxon>Caryophanaceae</taxon>
        <taxon>Solibacillus</taxon>
    </lineage>
</organism>
<name>A0ABR8XP25_9BACL</name>
<dbReference type="Proteomes" id="UP000600565">
    <property type="component" value="Unassembled WGS sequence"/>
</dbReference>